<organism evidence="1 2">
    <name type="scientific">Aliidiomarina sanyensis</name>
    <dbReference type="NCBI Taxonomy" id="1249555"/>
    <lineage>
        <taxon>Bacteria</taxon>
        <taxon>Pseudomonadati</taxon>
        <taxon>Pseudomonadota</taxon>
        <taxon>Gammaproteobacteria</taxon>
        <taxon>Alteromonadales</taxon>
        <taxon>Idiomarinaceae</taxon>
        <taxon>Aliidiomarina</taxon>
    </lineage>
</organism>
<proteinExistence type="predicted"/>
<keyword evidence="2" id="KW-1185">Reference proteome</keyword>
<accession>A0A432WAY1</accession>
<name>A0A432WAY1_9GAMM</name>
<gene>
    <name evidence="1" type="ORF">CWE11_11100</name>
</gene>
<evidence type="ECO:0000313" key="2">
    <source>
        <dbReference type="Proteomes" id="UP000288405"/>
    </source>
</evidence>
<sequence length="90" mass="10591">MRYNSRMKKLDTNALPDDVEALKKMVLELQNQQQAETMQWKRKLYHLLEKWQLELKKRFAASSEGLPGQGDLFNEIEDILNPDEDEVAVE</sequence>
<dbReference type="Proteomes" id="UP000288405">
    <property type="component" value="Unassembled WGS sequence"/>
</dbReference>
<evidence type="ECO:0000313" key="1">
    <source>
        <dbReference type="EMBL" id="RUO27976.1"/>
    </source>
</evidence>
<dbReference type="AlphaFoldDB" id="A0A432WAY1"/>
<dbReference type="EMBL" id="PIPM01000017">
    <property type="protein sequence ID" value="RUO27976.1"/>
    <property type="molecule type" value="Genomic_DNA"/>
</dbReference>
<protein>
    <recommendedName>
        <fullName evidence="3">Transposase TnpC homeodomain domain-containing protein</fullName>
    </recommendedName>
</protein>
<reference evidence="1 2" key="1">
    <citation type="journal article" date="2011" name="Front. Microbiol.">
        <title>Genomic signatures of strain selection and enhancement in Bacillus atrophaeus var. globigii, a historical biowarfare simulant.</title>
        <authorList>
            <person name="Gibbons H.S."/>
            <person name="Broomall S.M."/>
            <person name="McNew L.A."/>
            <person name="Daligault H."/>
            <person name="Chapman C."/>
            <person name="Bruce D."/>
            <person name="Karavis M."/>
            <person name="Krepps M."/>
            <person name="McGregor P.A."/>
            <person name="Hong C."/>
            <person name="Park K.H."/>
            <person name="Akmal A."/>
            <person name="Feldman A."/>
            <person name="Lin J.S."/>
            <person name="Chang W.E."/>
            <person name="Higgs B.W."/>
            <person name="Demirev P."/>
            <person name="Lindquist J."/>
            <person name="Liem A."/>
            <person name="Fochler E."/>
            <person name="Read T.D."/>
            <person name="Tapia R."/>
            <person name="Johnson S."/>
            <person name="Bishop-Lilly K.A."/>
            <person name="Detter C."/>
            <person name="Han C."/>
            <person name="Sozhamannan S."/>
            <person name="Rosenzweig C.N."/>
            <person name="Skowronski E.W."/>
        </authorList>
    </citation>
    <scope>NUCLEOTIDE SEQUENCE [LARGE SCALE GENOMIC DNA]</scope>
    <source>
        <strain evidence="1 2">GYP-17</strain>
    </source>
</reference>
<evidence type="ECO:0008006" key="3">
    <source>
        <dbReference type="Google" id="ProtNLM"/>
    </source>
</evidence>
<comment type="caution">
    <text evidence="1">The sequence shown here is derived from an EMBL/GenBank/DDBJ whole genome shotgun (WGS) entry which is preliminary data.</text>
</comment>